<evidence type="ECO:0000313" key="11">
    <source>
        <dbReference type="Proteomes" id="UP000290408"/>
    </source>
</evidence>
<dbReference type="CDD" id="cd17324">
    <property type="entry name" value="MFS_NepI_like"/>
    <property type="match status" value="1"/>
</dbReference>
<dbReference type="InterPro" id="IPR036259">
    <property type="entry name" value="MFS_trans_sf"/>
</dbReference>
<dbReference type="KEGG" id="jli:EXU32_16055"/>
<evidence type="ECO:0000259" key="9">
    <source>
        <dbReference type="PROSITE" id="PS50850"/>
    </source>
</evidence>
<feature type="transmembrane region" description="Helical" evidence="8">
    <location>
        <begin position="218"/>
        <end position="236"/>
    </location>
</feature>
<dbReference type="PANTHER" id="PTHR43271:SF1">
    <property type="entry name" value="INNER MEMBRANE TRANSPORT PROTEIN YNFM"/>
    <property type="match status" value="1"/>
</dbReference>
<dbReference type="PROSITE" id="PS50850">
    <property type="entry name" value="MFS"/>
    <property type="match status" value="1"/>
</dbReference>
<feature type="transmembrane region" description="Helical" evidence="8">
    <location>
        <begin position="106"/>
        <end position="127"/>
    </location>
</feature>
<keyword evidence="5 8" id="KW-0812">Transmembrane</keyword>
<dbReference type="Pfam" id="PF07690">
    <property type="entry name" value="MFS_1"/>
    <property type="match status" value="1"/>
</dbReference>
<name>A0A4P6N126_9MICO</name>
<feature type="transmembrane region" description="Helical" evidence="8">
    <location>
        <begin position="169"/>
        <end position="189"/>
    </location>
</feature>
<dbReference type="Proteomes" id="UP000290408">
    <property type="component" value="Chromosome"/>
</dbReference>
<dbReference type="Gene3D" id="1.20.1250.20">
    <property type="entry name" value="MFS general substrate transporter like domains"/>
    <property type="match status" value="1"/>
</dbReference>
<feature type="transmembrane region" description="Helical" evidence="8">
    <location>
        <begin position="343"/>
        <end position="365"/>
    </location>
</feature>
<evidence type="ECO:0000256" key="3">
    <source>
        <dbReference type="ARBA" id="ARBA00022448"/>
    </source>
</evidence>
<accession>A0A4P6N126</accession>
<evidence type="ECO:0000256" key="2">
    <source>
        <dbReference type="ARBA" id="ARBA00008335"/>
    </source>
</evidence>
<feature type="transmembrane region" description="Helical" evidence="8">
    <location>
        <begin position="371"/>
        <end position="392"/>
    </location>
</feature>
<dbReference type="STRING" id="1216970.GCA_001570985_01998"/>
<protein>
    <submittedName>
        <fullName evidence="10">MFS transporter</fullName>
    </submittedName>
</protein>
<keyword evidence="7 8" id="KW-0472">Membrane</keyword>
<evidence type="ECO:0000256" key="1">
    <source>
        <dbReference type="ARBA" id="ARBA00004651"/>
    </source>
</evidence>
<evidence type="ECO:0000256" key="6">
    <source>
        <dbReference type="ARBA" id="ARBA00022989"/>
    </source>
</evidence>
<feature type="transmembrane region" description="Helical" evidence="8">
    <location>
        <begin position="284"/>
        <end position="301"/>
    </location>
</feature>
<feature type="transmembrane region" description="Helical" evidence="8">
    <location>
        <begin position="12"/>
        <end position="31"/>
    </location>
</feature>
<evidence type="ECO:0000256" key="7">
    <source>
        <dbReference type="ARBA" id="ARBA00023136"/>
    </source>
</evidence>
<organism evidence="10 11">
    <name type="scientific">Janibacter limosus</name>
    <dbReference type="NCBI Taxonomy" id="53458"/>
    <lineage>
        <taxon>Bacteria</taxon>
        <taxon>Bacillati</taxon>
        <taxon>Actinomycetota</taxon>
        <taxon>Actinomycetes</taxon>
        <taxon>Micrococcales</taxon>
        <taxon>Intrasporangiaceae</taxon>
        <taxon>Janibacter</taxon>
    </lineage>
</organism>
<dbReference type="GO" id="GO:0022857">
    <property type="term" value="F:transmembrane transporter activity"/>
    <property type="evidence" value="ECO:0007669"/>
    <property type="project" value="InterPro"/>
</dbReference>
<feature type="transmembrane region" description="Helical" evidence="8">
    <location>
        <begin position="248"/>
        <end position="272"/>
    </location>
</feature>
<gene>
    <name evidence="10" type="ORF">EXU32_16055</name>
</gene>
<dbReference type="PANTHER" id="PTHR43271">
    <property type="entry name" value="BLL2771 PROTEIN"/>
    <property type="match status" value="1"/>
</dbReference>
<evidence type="ECO:0000313" key="10">
    <source>
        <dbReference type="EMBL" id="QBF48073.1"/>
    </source>
</evidence>
<comment type="subcellular location">
    <subcellularLocation>
        <location evidence="1">Cell membrane</location>
        <topology evidence="1">Multi-pass membrane protein</topology>
    </subcellularLocation>
</comment>
<dbReference type="SUPFAM" id="SSF103473">
    <property type="entry name" value="MFS general substrate transporter"/>
    <property type="match status" value="1"/>
</dbReference>
<evidence type="ECO:0000256" key="8">
    <source>
        <dbReference type="SAM" id="Phobius"/>
    </source>
</evidence>
<dbReference type="InterPro" id="IPR011701">
    <property type="entry name" value="MFS"/>
</dbReference>
<dbReference type="GO" id="GO:0005886">
    <property type="term" value="C:plasma membrane"/>
    <property type="evidence" value="ECO:0007669"/>
    <property type="project" value="UniProtKB-SubCell"/>
</dbReference>
<dbReference type="EMBL" id="CP036164">
    <property type="protein sequence ID" value="QBF48073.1"/>
    <property type="molecule type" value="Genomic_DNA"/>
</dbReference>
<evidence type="ECO:0000256" key="5">
    <source>
        <dbReference type="ARBA" id="ARBA00022692"/>
    </source>
</evidence>
<feature type="transmembrane region" description="Helical" evidence="8">
    <location>
        <begin position="51"/>
        <end position="69"/>
    </location>
</feature>
<dbReference type="OrthoDB" id="63984at2"/>
<reference evidence="10 11" key="1">
    <citation type="submission" date="2019-02" db="EMBL/GenBank/DDBJ databases">
        <title>Genomic data mining of an Antarctic deep-sea actinobacterium, Janibacterlimosus P3-3-X1.</title>
        <authorList>
            <person name="Liao L."/>
            <person name="Chen B."/>
        </authorList>
    </citation>
    <scope>NUCLEOTIDE SEQUENCE [LARGE SCALE GENOMIC DNA]</scope>
    <source>
        <strain evidence="10 11">P3-3-X1</strain>
    </source>
</reference>
<feature type="transmembrane region" description="Helical" evidence="8">
    <location>
        <begin position="139"/>
        <end position="157"/>
    </location>
</feature>
<proteinExistence type="inferred from homology"/>
<comment type="similarity">
    <text evidence="2">Belongs to the major facilitator superfamily.</text>
</comment>
<sequence>MHEGYLPGTPEYRRVVWSLFAAGTATFVLLYSTQALLPDFTRHFGVSSESATLTISLTTLGLGCGLLIAGPLSDVVGRTRLIHLSLLASVLVGLASALAPTWTSLLVLRFASGFVLAGLPAVATAYLREELHRSSQASASGLYVGGTAVGAMFSRLLAGAGAEVGGWRWGIGATVALGLVCAVVVRMWLPPSRGFVAVPGNPRALLATTRKALTDRGLLALYAIGGCVLGAMQAPFNMVGFRLTEAPFHLGLGLASLVFLVYPLGTISSAWFGRLADRHGRRTVAPVGAGIAAVGVVVTLPDHLSTLVIGLALVVIGFFAVHGIASGWVPVRAHAGGASASQAASLYLFTYYLGSAVFGTIAGLAWTHGHWPGVVALSLVLLAATAGLTVLLRRTPPLVPGQW</sequence>
<feature type="domain" description="Major facilitator superfamily (MFS) profile" evidence="9">
    <location>
        <begin position="11"/>
        <end position="396"/>
    </location>
</feature>
<keyword evidence="6 8" id="KW-1133">Transmembrane helix</keyword>
<evidence type="ECO:0000256" key="4">
    <source>
        <dbReference type="ARBA" id="ARBA00022475"/>
    </source>
</evidence>
<keyword evidence="3" id="KW-0813">Transport</keyword>
<feature type="transmembrane region" description="Helical" evidence="8">
    <location>
        <begin position="307"/>
        <end position="331"/>
    </location>
</feature>
<dbReference type="InterPro" id="IPR020846">
    <property type="entry name" value="MFS_dom"/>
</dbReference>
<keyword evidence="4" id="KW-1003">Cell membrane</keyword>
<dbReference type="AlphaFoldDB" id="A0A4P6N126"/>
<keyword evidence="11" id="KW-1185">Reference proteome</keyword>
<feature type="transmembrane region" description="Helical" evidence="8">
    <location>
        <begin position="81"/>
        <end position="100"/>
    </location>
</feature>